<feature type="transmembrane region" description="Helical" evidence="1">
    <location>
        <begin position="20"/>
        <end position="37"/>
    </location>
</feature>
<evidence type="ECO:0000313" key="3">
    <source>
        <dbReference type="Proteomes" id="UP001165041"/>
    </source>
</evidence>
<dbReference type="EMBL" id="BSSA01000001">
    <property type="protein sequence ID" value="GLW68385.1"/>
    <property type="molecule type" value="Genomic_DNA"/>
</dbReference>
<comment type="caution">
    <text evidence="2">The sequence shown here is derived from an EMBL/GenBank/DDBJ whole genome shotgun (WGS) entry which is preliminary data.</text>
</comment>
<feature type="transmembrane region" description="Helical" evidence="1">
    <location>
        <begin position="250"/>
        <end position="270"/>
    </location>
</feature>
<dbReference type="Gene3D" id="1.10.357.140">
    <property type="entry name" value="UbiA prenyltransferase"/>
    <property type="match status" value="1"/>
</dbReference>
<accession>A0A9W6Q1P7</accession>
<feature type="transmembrane region" description="Helical" evidence="1">
    <location>
        <begin position="88"/>
        <end position="109"/>
    </location>
</feature>
<evidence type="ECO:0008006" key="4">
    <source>
        <dbReference type="Google" id="ProtNLM"/>
    </source>
</evidence>
<keyword evidence="1" id="KW-1133">Transmembrane helix</keyword>
<keyword evidence="1" id="KW-0812">Transmembrane</keyword>
<protein>
    <recommendedName>
        <fullName evidence="4">4-hydroxybenzoate polyprenyltransferase</fullName>
    </recommendedName>
</protein>
<evidence type="ECO:0000256" key="1">
    <source>
        <dbReference type="SAM" id="Phobius"/>
    </source>
</evidence>
<name>A0A9W6Q1P7_9ACTN</name>
<gene>
    <name evidence="2" type="ORF">Kpho02_06840</name>
</gene>
<organism evidence="2 3">
    <name type="scientific">Kitasatospora phosalacinea</name>
    <dbReference type="NCBI Taxonomy" id="2065"/>
    <lineage>
        <taxon>Bacteria</taxon>
        <taxon>Bacillati</taxon>
        <taxon>Actinomycetota</taxon>
        <taxon>Actinomycetes</taxon>
        <taxon>Kitasatosporales</taxon>
        <taxon>Streptomycetaceae</taxon>
        <taxon>Kitasatospora</taxon>
    </lineage>
</organism>
<dbReference type="RefSeq" id="WP_285733315.1">
    <property type="nucleotide sequence ID" value="NZ_BSSA01000001.1"/>
</dbReference>
<proteinExistence type="predicted"/>
<dbReference type="InterPro" id="IPR044878">
    <property type="entry name" value="UbiA_sf"/>
</dbReference>
<reference evidence="2" key="1">
    <citation type="submission" date="2023-02" db="EMBL/GenBank/DDBJ databases">
        <title>Kitasatospora phosalacinea NBRC 14627.</title>
        <authorList>
            <person name="Ichikawa N."/>
            <person name="Sato H."/>
            <person name="Tonouchi N."/>
        </authorList>
    </citation>
    <scope>NUCLEOTIDE SEQUENCE</scope>
    <source>
        <strain evidence="2">NBRC 14627</strain>
    </source>
</reference>
<dbReference type="Proteomes" id="UP001165041">
    <property type="component" value="Unassembled WGS sequence"/>
</dbReference>
<feature type="transmembrane region" description="Helical" evidence="1">
    <location>
        <begin position="146"/>
        <end position="169"/>
    </location>
</feature>
<feature type="transmembrane region" description="Helical" evidence="1">
    <location>
        <begin position="49"/>
        <end position="67"/>
    </location>
</feature>
<evidence type="ECO:0000313" key="2">
    <source>
        <dbReference type="EMBL" id="GLW68385.1"/>
    </source>
</evidence>
<sequence>MTARRLVRYLAGSFPPLFYLPYALSWALGGSALFVLADPHLAGRWPGRATAATAASFVVLVLLMRAVDDLRDLDYDRVHNPRRPLASGAVLPRDLAVLIAAGALAVLALNAPRGAAVTAAALAPLGYALLLLGLDLRRGWPPGDDLVFGALLGLPVQLLLNGYLGAGVLHDAGSAPGRHDLLPVLAAVAVFAHLEYGRKLTRRPAPGERSYVTAYGVGGTAAAALAGAGLSVVLGLLLTRPWAGGAGAGPWGWLLLAPLVLVAHGAHRFFRRSAVRWPAGSAALFLICTFLAYLAVALLGKDAR</sequence>
<feature type="transmembrane region" description="Helical" evidence="1">
    <location>
        <begin position="210"/>
        <end position="238"/>
    </location>
</feature>
<feature type="transmembrane region" description="Helical" evidence="1">
    <location>
        <begin position="115"/>
        <end position="134"/>
    </location>
</feature>
<dbReference type="AlphaFoldDB" id="A0A9W6Q1P7"/>
<feature type="transmembrane region" description="Helical" evidence="1">
    <location>
        <begin position="181"/>
        <end position="198"/>
    </location>
</feature>
<keyword evidence="1" id="KW-0472">Membrane</keyword>
<feature type="transmembrane region" description="Helical" evidence="1">
    <location>
        <begin position="282"/>
        <end position="300"/>
    </location>
</feature>